<sequence length="69" mass="7930">MSEEAQERLRSRAAAERKTSEEYLQQAVTEALARDRYKRRAQLECSLNKLLRTYSAQEIAGAAARRIDT</sequence>
<dbReference type="RefSeq" id="WP_285432888.1">
    <property type="nucleotide sequence ID" value="NZ_JASJUS010000011.1"/>
</dbReference>
<comment type="caution">
    <text evidence="1">The sequence shown here is derived from an EMBL/GenBank/DDBJ whole genome shotgun (WGS) entry which is preliminary data.</text>
</comment>
<protein>
    <submittedName>
        <fullName evidence="1">Uncharacterized protein</fullName>
    </submittedName>
</protein>
<proteinExistence type="predicted"/>
<accession>A0ABT7IZX2</accession>
<name>A0ABT7IZX2_9ACTN</name>
<evidence type="ECO:0000313" key="2">
    <source>
        <dbReference type="Proteomes" id="UP001241926"/>
    </source>
</evidence>
<evidence type="ECO:0000313" key="1">
    <source>
        <dbReference type="EMBL" id="MDL2077652.1"/>
    </source>
</evidence>
<gene>
    <name evidence="1" type="ORF">QNN03_14525</name>
</gene>
<organism evidence="1 2">
    <name type="scientific">Streptomyces fuscus</name>
    <dbReference type="NCBI Taxonomy" id="3048495"/>
    <lineage>
        <taxon>Bacteria</taxon>
        <taxon>Bacillati</taxon>
        <taxon>Actinomycetota</taxon>
        <taxon>Actinomycetes</taxon>
        <taxon>Kitasatosporales</taxon>
        <taxon>Streptomycetaceae</taxon>
        <taxon>Streptomyces</taxon>
    </lineage>
</organism>
<reference evidence="1 2" key="1">
    <citation type="submission" date="2023-05" db="EMBL/GenBank/DDBJ databases">
        <title>Streptomyces fuscus sp. nov., a brown-black pigment producing actinomyces isolated from dry sand of Sea duck farm.</title>
        <authorList>
            <person name="Xie J."/>
            <person name="Shen N."/>
        </authorList>
    </citation>
    <scope>NUCLEOTIDE SEQUENCE [LARGE SCALE GENOMIC DNA]</scope>
    <source>
        <strain evidence="1 2">GXMU-J15</strain>
    </source>
</reference>
<keyword evidence="2" id="KW-1185">Reference proteome</keyword>
<dbReference type="EMBL" id="JASJUS010000011">
    <property type="protein sequence ID" value="MDL2077652.1"/>
    <property type="molecule type" value="Genomic_DNA"/>
</dbReference>
<dbReference type="Proteomes" id="UP001241926">
    <property type="component" value="Unassembled WGS sequence"/>
</dbReference>